<dbReference type="Pfam" id="PF00682">
    <property type="entry name" value="HMGL-like"/>
    <property type="match status" value="1"/>
</dbReference>
<dbReference type="PROSITE" id="PS50991">
    <property type="entry name" value="PYR_CT"/>
    <property type="match status" value="1"/>
</dbReference>
<proteinExistence type="inferred from homology"/>
<gene>
    <name evidence="5" type="primary">mvaB</name>
    <name evidence="5" type="ORF">GCM10011379_24420</name>
</gene>
<dbReference type="GO" id="GO:0046951">
    <property type="term" value="P:ketone body biosynthetic process"/>
    <property type="evidence" value="ECO:0007669"/>
    <property type="project" value="TreeGrafter"/>
</dbReference>
<dbReference type="GO" id="GO:0006552">
    <property type="term" value="P:L-leucine catabolic process"/>
    <property type="evidence" value="ECO:0007669"/>
    <property type="project" value="TreeGrafter"/>
</dbReference>
<reference evidence="5" key="1">
    <citation type="journal article" date="2014" name="Int. J. Syst. Evol. Microbiol.">
        <title>Complete genome sequence of Corynebacterium casei LMG S-19264T (=DSM 44701T), isolated from a smear-ripened cheese.</title>
        <authorList>
            <consortium name="US DOE Joint Genome Institute (JGI-PGF)"/>
            <person name="Walter F."/>
            <person name="Albersmeier A."/>
            <person name="Kalinowski J."/>
            <person name="Ruckert C."/>
        </authorList>
    </citation>
    <scope>NUCLEOTIDE SEQUENCE</scope>
    <source>
        <strain evidence="5">CGMCC 1.15290</strain>
    </source>
</reference>
<dbReference type="InterPro" id="IPR000891">
    <property type="entry name" value="PYR_CT"/>
</dbReference>
<evidence type="ECO:0000313" key="6">
    <source>
        <dbReference type="Proteomes" id="UP000627292"/>
    </source>
</evidence>
<protein>
    <submittedName>
        <fullName evidence="5">Hydroxymethylglutaryl-CoA lyase</fullName>
    </submittedName>
</protein>
<evidence type="ECO:0000256" key="1">
    <source>
        <dbReference type="ARBA" id="ARBA00009405"/>
    </source>
</evidence>
<dbReference type="EMBL" id="BMIB01000002">
    <property type="protein sequence ID" value="GGH68281.1"/>
    <property type="molecule type" value="Genomic_DNA"/>
</dbReference>
<sequence>MLQHNVHMKITECPRDAMQGWPHLLNTQDKITYINSLLRVGFDVIDFGSFVSAKAIPQMADTKEVLAGLDLGNTQSQLLAIVANVRGAEEAVAYEAIQYLGFPFSISPTFQLRNTNSTIEESRARVQQIQELCVRHNKTLVVYLSMGFGNPYGDVYNEEILLQWAAEMAGIGVTIVSLADTVGVATPHQVFHALQTVIPQYPQVSFGAHLHCTPYSWRDKLDAAVRAGCQRIDGALKGIGGCPMAQDDLVGNMATENIIAYLQQQQLPLQLNAGALAESLQLASRLFVHPLSSTTHL</sequence>
<dbReference type="InterPro" id="IPR013785">
    <property type="entry name" value="Aldolase_TIM"/>
</dbReference>
<dbReference type="SUPFAM" id="SSF51569">
    <property type="entry name" value="Aldolase"/>
    <property type="match status" value="1"/>
</dbReference>
<dbReference type="GO" id="GO:0046872">
    <property type="term" value="F:metal ion binding"/>
    <property type="evidence" value="ECO:0007669"/>
    <property type="project" value="UniProtKB-KW"/>
</dbReference>
<dbReference type="PANTHER" id="PTHR42738">
    <property type="entry name" value="HYDROXYMETHYLGLUTARYL-COA LYASE"/>
    <property type="match status" value="1"/>
</dbReference>
<feature type="domain" description="Pyruvate carboxyltransferase" evidence="4">
    <location>
        <begin position="7"/>
        <end position="277"/>
    </location>
</feature>
<reference evidence="5" key="2">
    <citation type="submission" date="2020-09" db="EMBL/GenBank/DDBJ databases">
        <authorList>
            <person name="Sun Q."/>
            <person name="Zhou Y."/>
        </authorList>
    </citation>
    <scope>NUCLEOTIDE SEQUENCE</scope>
    <source>
        <strain evidence="5">CGMCC 1.15290</strain>
    </source>
</reference>
<organism evidence="5 6">
    <name type="scientific">Filimonas zeae</name>
    <dbReference type="NCBI Taxonomy" id="1737353"/>
    <lineage>
        <taxon>Bacteria</taxon>
        <taxon>Pseudomonadati</taxon>
        <taxon>Bacteroidota</taxon>
        <taxon>Chitinophagia</taxon>
        <taxon>Chitinophagales</taxon>
        <taxon>Chitinophagaceae</taxon>
        <taxon>Filimonas</taxon>
    </lineage>
</organism>
<keyword evidence="6" id="KW-1185">Reference proteome</keyword>
<accession>A0A917J0Z8</accession>
<dbReference type="InterPro" id="IPR043594">
    <property type="entry name" value="HMGL"/>
</dbReference>
<keyword evidence="2" id="KW-0479">Metal-binding</keyword>
<dbReference type="Proteomes" id="UP000627292">
    <property type="component" value="Unassembled WGS sequence"/>
</dbReference>
<dbReference type="AlphaFoldDB" id="A0A917J0Z8"/>
<evidence type="ECO:0000313" key="5">
    <source>
        <dbReference type="EMBL" id="GGH68281.1"/>
    </source>
</evidence>
<evidence type="ECO:0000256" key="3">
    <source>
        <dbReference type="ARBA" id="ARBA00023239"/>
    </source>
</evidence>
<comment type="similarity">
    <text evidence="1">Belongs to the HMG-CoA lyase family.</text>
</comment>
<dbReference type="Gene3D" id="3.20.20.70">
    <property type="entry name" value="Aldolase class I"/>
    <property type="match status" value="1"/>
</dbReference>
<keyword evidence="3 5" id="KW-0456">Lyase</keyword>
<dbReference type="PANTHER" id="PTHR42738:SF7">
    <property type="entry name" value="HYDROXYMETHYLGLUTARYL-COA LYASE"/>
    <property type="match status" value="1"/>
</dbReference>
<comment type="caution">
    <text evidence="5">The sequence shown here is derived from an EMBL/GenBank/DDBJ whole genome shotgun (WGS) entry which is preliminary data.</text>
</comment>
<dbReference type="GO" id="GO:0004419">
    <property type="term" value="F:hydroxymethylglutaryl-CoA lyase activity"/>
    <property type="evidence" value="ECO:0007669"/>
    <property type="project" value="TreeGrafter"/>
</dbReference>
<evidence type="ECO:0000259" key="4">
    <source>
        <dbReference type="PROSITE" id="PS50991"/>
    </source>
</evidence>
<evidence type="ECO:0000256" key="2">
    <source>
        <dbReference type="ARBA" id="ARBA00022723"/>
    </source>
</evidence>
<name>A0A917J0Z8_9BACT</name>